<dbReference type="PROSITE" id="PS00785">
    <property type="entry name" value="5_NUCLEOTIDASE_1"/>
    <property type="match status" value="1"/>
</dbReference>
<dbReference type="Gene3D" id="3.90.780.10">
    <property type="entry name" value="5'-Nucleotidase, C-terminal domain"/>
    <property type="match status" value="2"/>
</dbReference>
<dbReference type="InterPro" id="IPR006146">
    <property type="entry name" value="5'-Nucleotdase_CS"/>
</dbReference>
<dbReference type="InterPro" id="IPR014485">
    <property type="entry name" value="Pesterase_C1039"/>
</dbReference>
<organism evidence="5 6">
    <name type="scientific">Neodothiora populina</name>
    <dbReference type="NCBI Taxonomy" id="2781224"/>
    <lineage>
        <taxon>Eukaryota</taxon>
        <taxon>Fungi</taxon>
        <taxon>Dikarya</taxon>
        <taxon>Ascomycota</taxon>
        <taxon>Pezizomycotina</taxon>
        <taxon>Dothideomycetes</taxon>
        <taxon>Dothideomycetidae</taxon>
        <taxon>Dothideales</taxon>
        <taxon>Dothioraceae</taxon>
        <taxon>Neodothiora</taxon>
    </lineage>
</organism>
<feature type="signal peptide" evidence="2">
    <location>
        <begin position="1"/>
        <end position="20"/>
    </location>
</feature>
<dbReference type="PANTHER" id="PTHR11575:SF22">
    <property type="entry name" value="ADL392WP"/>
    <property type="match status" value="1"/>
</dbReference>
<feature type="region of interest" description="Disordered" evidence="1">
    <location>
        <begin position="565"/>
        <end position="606"/>
    </location>
</feature>
<feature type="compositionally biased region" description="Polar residues" evidence="1">
    <location>
        <begin position="588"/>
        <end position="606"/>
    </location>
</feature>
<proteinExistence type="predicted"/>
<dbReference type="InterPro" id="IPR004843">
    <property type="entry name" value="Calcineurin-like_PHP"/>
</dbReference>
<name>A0ABR3PBY5_9PEZI</name>
<evidence type="ECO:0000259" key="3">
    <source>
        <dbReference type="Pfam" id="PF00149"/>
    </source>
</evidence>
<dbReference type="CDD" id="cd07407">
    <property type="entry name" value="MPP_YHR202W_N"/>
    <property type="match status" value="1"/>
</dbReference>
<evidence type="ECO:0000313" key="6">
    <source>
        <dbReference type="Proteomes" id="UP001562354"/>
    </source>
</evidence>
<dbReference type="InterPro" id="IPR041823">
    <property type="entry name" value="YHR202W_N"/>
</dbReference>
<evidence type="ECO:0008006" key="7">
    <source>
        <dbReference type="Google" id="ProtNLM"/>
    </source>
</evidence>
<dbReference type="Pfam" id="PF00149">
    <property type="entry name" value="Metallophos"/>
    <property type="match status" value="1"/>
</dbReference>
<feature type="domain" description="Calcineurin-like phosphoesterase" evidence="3">
    <location>
        <begin position="61"/>
        <end position="294"/>
    </location>
</feature>
<dbReference type="Proteomes" id="UP001562354">
    <property type="component" value="Unassembled WGS sequence"/>
</dbReference>
<gene>
    <name evidence="5" type="ORF">AAFC00_006991</name>
</gene>
<dbReference type="Pfam" id="PF21953">
    <property type="entry name" value="NadN_nucleosid_C"/>
    <property type="match status" value="1"/>
</dbReference>
<dbReference type="Gene3D" id="3.60.21.10">
    <property type="match status" value="1"/>
</dbReference>
<sequence length="689" mass="75330">MRLQTAVAASALLSAAPVLACDGCEHPERDVVLTRNVRRMQPDALNAIVQPRGPLPWGQLNVLHTTDTHGWLEGHLKEQNYGADWGDFVSFSKDMKKKAKDLKVDLLLIDTGDLHDGAGLSDATAKLTDGVNGALSNPIFQNIDYDLLTIGNHELYVTEIAYETFAEFPKTYGDRYLTSNVQIYNPSTGAYEYIGATHRYFTTEHGLRIMAFGVLFDFTGNSNASKVIKAADMVKESWFLNALNHTKPIDLFLLIGHNPVRPTDSGNTFKTVFNAIRAVKPDIPIQIFGGHSHIRDFAVYDDKTTALESGRYCETLGWLSMSGIQSSHYHGAVNPRGVPNPTVQAKKVGTSTGYASLASSTSASNLTYSRRYLDWNRLSFEYHAAGSQKKAFDIKKGVSVSQNITAIRKELNLTSLYGCAPQTWCISCAPFLSEGSIFSLLQTALTATVVKEDRAEIPRLIILNTGSVRFDLPEGPFTYDDSFIVSPFADGFQYIPNVPYGVATKVLDALNGGNYPSKRSLTTESFGFTQVNPSLQVEACIDPPVTHDHMHTKRSYPGGRIVRRQSSTATPGYTTTDDFGTDGDDTPHSTIPRYSSPDFFQSNGSLPSNGTLSSDAPIDLIFLDYVADSVIAVLNNNGFAATEDDTSYYMPQSFTTNSYLPAYAQLAASWQANVPGCPVGRGIGYNTTS</sequence>
<dbReference type="SUPFAM" id="SSF56300">
    <property type="entry name" value="Metallo-dependent phosphatases"/>
    <property type="match status" value="1"/>
</dbReference>
<feature type="chain" id="PRO_5046814916" description="Calcineurin-like phosphoesterase" evidence="2">
    <location>
        <begin position="21"/>
        <end position="689"/>
    </location>
</feature>
<protein>
    <recommendedName>
        <fullName evidence="7">Calcineurin-like phosphoesterase</fullName>
    </recommendedName>
</protein>
<dbReference type="GeneID" id="95980690"/>
<accession>A0ABR3PBY5</accession>
<evidence type="ECO:0000313" key="5">
    <source>
        <dbReference type="EMBL" id="KAL1303631.1"/>
    </source>
</evidence>
<dbReference type="PIRSF" id="PIRSF017316">
    <property type="entry name" value="Pesterase_C1039"/>
    <property type="match status" value="1"/>
</dbReference>
<keyword evidence="6" id="KW-1185">Reference proteome</keyword>
<dbReference type="SUPFAM" id="SSF55816">
    <property type="entry name" value="5'-nucleotidase (syn. UDP-sugar hydrolase), C-terminal domain"/>
    <property type="match status" value="1"/>
</dbReference>
<dbReference type="PANTHER" id="PTHR11575">
    <property type="entry name" value="5'-NUCLEOTIDASE-RELATED"/>
    <property type="match status" value="1"/>
</dbReference>
<evidence type="ECO:0000259" key="4">
    <source>
        <dbReference type="Pfam" id="PF21953"/>
    </source>
</evidence>
<evidence type="ECO:0000256" key="1">
    <source>
        <dbReference type="SAM" id="MobiDB-lite"/>
    </source>
</evidence>
<dbReference type="RefSeq" id="XP_069199906.1">
    <property type="nucleotide sequence ID" value="XM_069347032.1"/>
</dbReference>
<dbReference type="InterPro" id="IPR036907">
    <property type="entry name" value="5'-Nucleotdase_C_sf"/>
</dbReference>
<reference evidence="5 6" key="1">
    <citation type="submission" date="2024-07" db="EMBL/GenBank/DDBJ databases">
        <title>Draft sequence of the Neodothiora populina.</title>
        <authorList>
            <person name="Drown D.D."/>
            <person name="Schuette U.S."/>
            <person name="Buechlein A.B."/>
            <person name="Rusch D.R."/>
            <person name="Winton L.W."/>
            <person name="Adams G.A."/>
        </authorList>
    </citation>
    <scope>NUCLEOTIDE SEQUENCE [LARGE SCALE GENOMIC DNA]</scope>
    <source>
        <strain evidence="5 6">CPC 39397</strain>
    </source>
</reference>
<comment type="caution">
    <text evidence="5">The sequence shown here is derived from an EMBL/GenBank/DDBJ whole genome shotgun (WGS) entry which is preliminary data.</text>
</comment>
<dbReference type="InterPro" id="IPR053828">
    <property type="entry name" value="Nucleosidase_C"/>
</dbReference>
<dbReference type="EMBL" id="JBFMKM010000010">
    <property type="protein sequence ID" value="KAL1303631.1"/>
    <property type="molecule type" value="Genomic_DNA"/>
</dbReference>
<dbReference type="InterPro" id="IPR029052">
    <property type="entry name" value="Metallo-depent_PP-like"/>
</dbReference>
<feature type="domain" description="Putative 5'-nucleotidase C-terminal" evidence="4">
    <location>
        <begin position="423"/>
        <end position="631"/>
    </location>
</feature>
<evidence type="ECO:0000256" key="2">
    <source>
        <dbReference type="SAM" id="SignalP"/>
    </source>
</evidence>
<dbReference type="InterPro" id="IPR006179">
    <property type="entry name" value="5_nucleotidase/apyrase"/>
</dbReference>
<keyword evidence="2" id="KW-0732">Signal</keyword>